<keyword evidence="2" id="KW-1185">Reference proteome</keyword>
<dbReference type="EMBL" id="BMAC01000479">
    <property type="protein sequence ID" value="GFP97270.1"/>
    <property type="molecule type" value="Genomic_DNA"/>
</dbReference>
<gene>
    <name evidence="1" type="ORF">PHJA_001871100</name>
</gene>
<accession>A0A830CCD1</accession>
<reference evidence="1" key="1">
    <citation type="submission" date="2020-07" db="EMBL/GenBank/DDBJ databases">
        <title>Ethylene signaling mediates host invasion by parasitic plants.</title>
        <authorList>
            <person name="Yoshida S."/>
        </authorList>
    </citation>
    <scope>NUCLEOTIDE SEQUENCE</scope>
    <source>
        <strain evidence="1">Okayama</strain>
    </source>
</reference>
<comment type="caution">
    <text evidence="1">The sequence shown here is derived from an EMBL/GenBank/DDBJ whole genome shotgun (WGS) entry which is preliminary data.</text>
</comment>
<protein>
    <submittedName>
        <fullName evidence="1">Uncharacterized protein</fullName>
    </submittedName>
</protein>
<evidence type="ECO:0000313" key="1">
    <source>
        <dbReference type="EMBL" id="GFP97270.1"/>
    </source>
</evidence>
<name>A0A830CCD1_9LAMI</name>
<dbReference type="Proteomes" id="UP000653305">
    <property type="component" value="Unassembled WGS sequence"/>
</dbReference>
<proteinExistence type="predicted"/>
<dbReference type="AlphaFoldDB" id="A0A830CCD1"/>
<sequence>MLLALSAAGGISAAGHLAPATDCSNFVLSMADCLSYVTTGSRRRSWRGLAARG</sequence>
<evidence type="ECO:0000313" key="2">
    <source>
        <dbReference type="Proteomes" id="UP000653305"/>
    </source>
</evidence>
<organism evidence="1 2">
    <name type="scientific">Phtheirospermum japonicum</name>
    <dbReference type="NCBI Taxonomy" id="374723"/>
    <lineage>
        <taxon>Eukaryota</taxon>
        <taxon>Viridiplantae</taxon>
        <taxon>Streptophyta</taxon>
        <taxon>Embryophyta</taxon>
        <taxon>Tracheophyta</taxon>
        <taxon>Spermatophyta</taxon>
        <taxon>Magnoliopsida</taxon>
        <taxon>eudicotyledons</taxon>
        <taxon>Gunneridae</taxon>
        <taxon>Pentapetalae</taxon>
        <taxon>asterids</taxon>
        <taxon>lamiids</taxon>
        <taxon>Lamiales</taxon>
        <taxon>Orobanchaceae</taxon>
        <taxon>Orobanchaceae incertae sedis</taxon>
        <taxon>Phtheirospermum</taxon>
    </lineage>
</organism>